<dbReference type="EMBL" id="JBBPBK010000002">
    <property type="protein sequence ID" value="KAK9291213.1"/>
    <property type="molecule type" value="Genomic_DNA"/>
</dbReference>
<gene>
    <name evidence="3" type="ORF">L1049_009401</name>
</gene>
<sequence>MAATTSSSEIQSESSDLPQGSERPSHWLDHINNRLARIDQWSKGSSIHKVPNQLRKVDEEAYTPRIVSIGPFHSITTKDRDHLLTMDKLKLLYTVYLVNRTTEPTKILYQCGDAIFDLADDRVRPSYAEDIILDRRKLAGIMLVDGCFILELFFRSCYPSAVTEEDPIFHNDWMVPDLQHDLALLENQIPFFILQDLFKNIVPLLKEEYNFINPSSVMDLALSFFNLDPEAIQRSCSQDADHLLDLLHHSYVLMLDSEGSNPTHDQHVPVGDDTTARDASEESSRRTQNSVPVGKECRGFTKNATELLEAGIVFKKSDQEAREDDWLKISHLRSGVITIPPLRIDERRKSLLRNLVAFEQCHSSRGKKFTSYAILMNSLIHHPRDVELLMKKGIITNDLKEVEGVFAFFKNITVGVVTKNVYDCFGELCEGVNAYQESWGHWHRLQAFLMVRCRRYMEELDRKYLSSPWTVIAFVAGFAGLFLTPPQTHYAARFNGA</sequence>
<keyword evidence="4" id="KW-1185">Reference proteome</keyword>
<dbReference type="Proteomes" id="UP001415857">
    <property type="component" value="Unassembled WGS sequence"/>
</dbReference>
<feature type="compositionally biased region" description="Basic and acidic residues" evidence="1">
    <location>
        <begin position="274"/>
        <end position="285"/>
    </location>
</feature>
<protein>
    <submittedName>
        <fullName evidence="3">Uncharacterized protein</fullName>
    </submittedName>
</protein>
<evidence type="ECO:0000313" key="3">
    <source>
        <dbReference type="EMBL" id="KAK9291213.1"/>
    </source>
</evidence>
<dbReference type="AlphaFoldDB" id="A0AAP0S5B8"/>
<name>A0AAP0S5B8_LIQFO</name>
<reference evidence="3 4" key="1">
    <citation type="journal article" date="2024" name="Plant J.">
        <title>Genome sequences and population genomics reveal climatic adaptation and genomic divergence between two closely related sweetgum species.</title>
        <authorList>
            <person name="Xu W.Q."/>
            <person name="Ren C.Q."/>
            <person name="Zhang X.Y."/>
            <person name="Comes H.P."/>
            <person name="Liu X.H."/>
            <person name="Li Y.G."/>
            <person name="Kettle C.J."/>
            <person name="Jalonen R."/>
            <person name="Gaisberger H."/>
            <person name="Ma Y.Z."/>
            <person name="Qiu Y.X."/>
        </authorList>
    </citation>
    <scope>NUCLEOTIDE SEQUENCE [LARGE SCALE GENOMIC DNA]</scope>
    <source>
        <strain evidence="3">Hangzhou</strain>
    </source>
</reference>
<evidence type="ECO:0000256" key="2">
    <source>
        <dbReference type="SAM" id="Phobius"/>
    </source>
</evidence>
<feature type="region of interest" description="Disordered" evidence="1">
    <location>
        <begin position="261"/>
        <end position="295"/>
    </location>
</feature>
<organism evidence="3 4">
    <name type="scientific">Liquidambar formosana</name>
    <name type="common">Formosan gum</name>
    <dbReference type="NCBI Taxonomy" id="63359"/>
    <lineage>
        <taxon>Eukaryota</taxon>
        <taxon>Viridiplantae</taxon>
        <taxon>Streptophyta</taxon>
        <taxon>Embryophyta</taxon>
        <taxon>Tracheophyta</taxon>
        <taxon>Spermatophyta</taxon>
        <taxon>Magnoliopsida</taxon>
        <taxon>eudicotyledons</taxon>
        <taxon>Gunneridae</taxon>
        <taxon>Pentapetalae</taxon>
        <taxon>Saxifragales</taxon>
        <taxon>Altingiaceae</taxon>
        <taxon>Liquidambar</taxon>
    </lineage>
</organism>
<accession>A0AAP0S5B8</accession>
<proteinExistence type="predicted"/>
<dbReference type="PANTHER" id="PTHR31170">
    <property type="entry name" value="BNAC04G53230D PROTEIN"/>
    <property type="match status" value="1"/>
</dbReference>
<keyword evidence="2" id="KW-0472">Membrane</keyword>
<keyword evidence="2" id="KW-1133">Transmembrane helix</keyword>
<comment type="caution">
    <text evidence="3">The sequence shown here is derived from an EMBL/GenBank/DDBJ whole genome shotgun (WGS) entry which is preliminary data.</text>
</comment>
<dbReference type="Pfam" id="PF03140">
    <property type="entry name" value="DUF247"/>
    <property type="match status" value="1"/>
</dbReference>
<dbReference type="PANTHER" id="PTHR31170:SF20">
    <property type="entry name" value="DUF247 DOMAIN PROTEIN"/>
    <property type="match status" value="1"/>
</dbReference>
<feature type="compositionally biased region" description="Low complexity" evidence="1">
    <location>
        <begin position="1"/>
        <end position="15"/>
    </location>
</feature>
<evidence type="ECO:0000313" key="4">
    <source>
        <dbReference type="Proteomes" id="UP001415857"/>
    </source>
</evidence>
<dbReference type="InterPro" id="IPR004158">
    <property type="entry name" value="DUF247_pln"/>
</dbReference>
<feature type="transmembrane region" description="Helical" evidence="2">
    <location>
        <begin position="464"/>
        <end position="483"/>
    </location>
</feature>
<keyword evidence="2" id="KW-0812">Transmembrane</keyword>
<feature type="region of interest" description="Disordered" evidence="1">
    <location>
        <begin position="1"/>
        <end position="24"/>
    </location>
</feature>
<evidence type="ECO:0000256" key="1">
    <source>
        <dbReference type="SAM" id="MobiDB-lite"/>
    </source>
</evidence>